<dbReference type="HOGENOM" id="CLU_028014_2_1_10"/>
<evidence type="ECO:0000313" key="2">
    <source>
        <dbReference type="Proteomes" id="UP000002945"/>
    </source>
</evidence>
<dbReference type="eggNOG" id="COG0438">
    <property type="taxonomic scope" value="Bacteria"/>
</dbReference>
<dbReference type="EMBL" id="ABIB01000001">
    <property type="protein sequence ID" value="EDP97854.1"/>
    <property type="molecule type" value="Genomic_DNA"/>
</dbReference>
<accession>A9DI84</accession>
<keyword evidence="2" id="KW-1185">Reference proteome</keyword>
<proteinExistence type="predicted"/>
<protein>
    <submittedName>
        <fullName evidence="1">Putative glycosyltransferase</fullName>
    </submittedName>
</protein>
<dbReference type="SUPFAM" id="SSF53756">
    <property type="entry name" value="UDP-Glycosyltransferase/glycogen phosphorylase"/>
    <property type="match status" value="1"/>
</dbReference>
<dbReference type="RefSeq" id="WP_007094868.1">
    <property type="nucleotide sequence ID" value="NZ_CP142125.1"/>
</dbReference>
<reference evidence="1 2" key="1">
    <citation type="journal article" date="2011" name="J. Bacteriol.">
        <title>Genome sequence of the algicidal bacterium Kordia algicida OT-1.</title>
        <authorList>
            <person name="Lee H.S."/>
            <person name="Kang S.G."/>
            <person name="Kwon K.K."/>
            <person name="Lee J.H."/>
            <person name="Kim S.J."/>
        </authorList>
    </citation>
    <scope>NUCLEOTIDE SEQUENCE [LARGE SCALE GENOMIC DNA]</scope>
    <source>
        <strain evidence="1 2">OT-1</strain>
    </source>
</reference>
<dbReference type="GO" id="GO:0016740">
    <property type="term" value="F:transferase activity"/>
    <property type="evidence" value="ECO:0007669"/>
    <property type="project" value="UniProtKB-KW"/>
</dbReference>
<organism evidence="1 2">
    <name type="scientific">Kordia algicida OT-1</name>
    <dbReference type="NCBI Taxonomy" id="391587"/>
    <lineage>
        <taxon>Bacteria</taxon>
        <taxon>Pseudomonadati</taxon>
        <taxon>Bacteroidota</taxon>
        <taxon>Flavobacteriia</taxon>
        <taxon>Flavobacteriales</taxon>
        <taxon>Flavobacteriaceae</taxon>
        <taxon>Kordia</taxon>
    </lineage>
</organism>
<name>A9DI84_9FLAO</name>
<evidence type="ECO:0000313" key="1">
    <source>
        <dbReference type="EMBL" id="EDP97854.1"/>
    </source>
</evidence>
<dbReference type="Pfam" id="PF13692">
    <property type="entry name" value="Glyco_trans_1_4"/>
    <property type="match status" value="1"/>
</dbReference>
<dbReference type="OrthoDB" id="9807209at2"/>
<dbReference type="AlphaFoldDB" id="A9DI84"/>
<dbReference type="Gene3D" id="3.40.50.2000">
    <property type="entry name" value="Glycogen Phosphorylase B"/>
    <property type="match status" value="1"/>
</dbReference>
<gene>
    <name evidence="1" type="ORF">KAOT1_11592</name>
</gene>
<sequence length="415" mass="48188">MQQSQQKILVIGYVWPEPNSSAAGTRMLQLLQFFRMQKWDVTFACPAAKTEYCYDLRQMGIASKTIQINDSSFDDFIQQLLPSIVLFDRFMMEEQFGWRVAELCPNALRILDTEDLHSLRKARHQALKDGKEFHIDQLKSYQLAQREIASILRCDISLLISEVERDLLIQHFKIDTSLLLYIPFMLEELHKNQIEALPTFEERQHFVTIGNFLHAPNRDMVMYLKKEIWPLLRKKLPKAEMHVYGSYAKEHSLQLNQPKEKFFVYGRAESAAEVIKKAKILLAPLRFGAGLKGKFIDGKQNGTPCVTTKIGAEGMHGELSWNGVVSDDIETLINETVELYTNKNRWLSAQQNGFEILKNRYAAVNFQRQLLEKITTTQNDLEKHRANNFLGSMLQLHHMKSTKYMSLWIETKNKL</sequence>
<dbReference type="Proteomes" id="UP000002945">
    <property type="component" value="Unassembled WGS sequence"/>
</dbReference>
<comment type="caution">
    <text evidence="1">The sequence shown here is derived from an EMBL/GenBank/DDBJ whole genome shotgun (WGS) entry which is preliminary data.</text>
</comment>
<dbReference type="STRING" id="391587.KAOT1_11592"/>
<keyword evidence="1" id="KW-0808">Transferase</keyword>